<dbReference type="Gene3D" id="3.40.50.300">
    <property type="entry name" value="P-loop containing nucleotide triphosphate hydrolases"/>
    <property type="match status" value="1"/>
</dbReference>
<gene>
    <name evidence="3" type="ORF">FRE64_03785</name>
</gene>
<dbReference type="GO" id="GO:0043531">
    <property type="term" value="F:ADP binding"/>
    <property type="evidence" value="ECO:0007669"/>
    <property type="project" value="InterPro"/>
</dbReference>
<protein>
    <submittedName>
        <fullName evidence="3">Uncharacterized protein</fullName>
    </submittedName>
</protein>
<evidence type="ECO:0000259" key="1">
    <source>
        <dbReference type="Pfam" id="PF00931"/>
    </source>
</evidence>
<feature type="domain" description="NB-ARC" evidence="1">
    <location>
        <begin position="122"/>
        <end position="224"/>
    </location>
</feature>
<dbReference type="PANTHER" id="PTHR47691:SF3">
    <property type="entry name" value="HTH-TYPE TRANSCRIPTIONAL REGULATOR RV0890C-RELATED"/>
    <property type="match status" value="1"/>
</dbReference>
<dbReference type="Pfam" id="PF00931">
    <property type="entry name" value="NB-ARC"/>
    <property type="match status" value="1"/>
</dbReference>
<dbReference type="InterPro" id="IPR002182">
    <property type="entry name" value="NB-ARC"/>
</dbReference>
<accession>A0A5B8NIR4</accession>
<evidence type="ECO:0000259" key="2">
    <source>
        <dbReference type="Pfam" id="PF26355"/>
    </source>
</evidence>
<dbReference type="KEGG" id="enn:FRE64_03785"/>
<dbReference type="Proteomes" id="UP000318453">
    <property type="component" value="Chromosome"/>
</dbReference>
<dbReference type="SUPFAM" id="SSF52540">
    <property type="entry name" value="P-loop containing nucleoside triphosphate hydrolases"/>
    <property type="match status" value="1"/>
</dbReference>
<dbReference type="AlphaFoldDB" id="A0A5B8NIR4"/>
<organism evidence="3 4">
    <name type="scientific">Euhalothece natronophila Z-M001</name>
    <dbReference type="NCBI Taxonomy" id="522448"/>
    <lineage>
        <taxon>Bacteria</taxon>
        <taxon>Bacillati</taxon>
        <taxon>Cyanobacteriota</taxon>
        <taxon>Cyanophyceae</taxon>
        <taxon>Oscillatoriophycideae</taxon>
        <taxon>Chroococcales</taxon>
        <taxon>Halothecacae</taxon>
        <taxon>Halothece cluster</taxon>
        <taxon>Euhalothece</taxon>
    </lineage>
</organism>
<sequence>MNIDQALLVVEEAIKPNYLNRTQELVLRHTLAGKTYSEIATEHNYDMEYIKYVGCELWRLLSKSFGEPVNKSNFPNYIKHCVRNNADHSKNIEHQSQLTESDSGFYFDWGTAPDVSNFKGRTEELEQLKKWTLDKDCHLVSLLGPVGIGKTALATSFGEQYREHFQFILWRSLHNPLPLGKFLNSLLNTLPMEKGGIPEMTIEDKMLQLLNFLRQHRCLLILDGWETLLEAGISPSHYYPSYQEYDRFLQLLASSRHQSLVLVTSSQKPFGLGPYEEDTAQTMILNGLSSATLQEIFRPSFPNWESDEDWQLLFERYSYNPKLIKTVITTIQEVFHGNWAVIRDSNFICQEIHLFLKSEFERLPKLEKEILCWLLIDRFVGTSTQLRSNLVQSASYTRFLEALVCLQQRGWIEKNEDCYVLKFVSINFLTYQVVKSFIGEKG</sequence>
<dbReference type="Pfam" id="PF26355">
    <property type="entry name" value="HTH_VMAP-M9"/>
    <property type="match status" value="1"/>
</dbReference>
<evidence type="ECO:0000313" key="4">
    <source>
        <dbReference type="Proteomes" id="UP000318453"/>
    </source>
</evidence>
<dbReference type="PANTHER" id="PTHR47691">
    <property type="entry name" value="REGULATOR-RELATED"/>
    <property type="match status" value="1"/>
</dbReference>
<dbReference type="InterPro" id="IPR027417">
    <property type="entry name" value="P-loop_NTPase"/>
</dbReference>
<dbReference type="EMBL" id="CP042326">
    <property type="protein sequence ID" value="QDZ39133.1"/>
    <property type="molecule type" value="Genomic_DNA"/>
</dbReference>
<reference evidence="3 4" key="1">
    <citation type="submission" date="2019-08" db="EMBL/GenBank/DDBJ databases">
        <title>Carotenoids and Carotenoid Binding Proteins in the Halophilic Cyanobacterium Euhalothece sp. ZM00.</title>
        <authorList>
            <person name="Cho S.M."/>
            <person name="Song J.Y."/>
            <person name="Park Y.-I."/>
        </authorList>
    </citation>
    <scope>NUCLEOTIDE SEQUENCE [LARGE SCALE GENOMIC DNA]</scope>
    <source>
        <strain evidence="3 4">Z-M001</strain>
    </source>
</reference>
<dbReference type="InterPro" id="IPR058651">
    <property type="entry name" value="HTH_VMAP-M9"/>
</dbReference>
<name>A0A5B8NIR4_9CHRO</name>
<dbReference type="OrthoDB" id="568954at2"/>
<feature type="domain" description="vWA-MoxR associated protein N-terminal HTH" evidence="2">
    <location>
        <begin position="1"/>
        <end position="80"/>
    </location>
</feature>
<dbReference type="RefSeq" id="WP_146294741.1">
    <property type="nucleotide sequence ID" value="NZ_CP042326.1"/>
</dbReference>
<keyword evidence="4" id="KW-1185">Reference proteome</keyword>
<evidence type="ECO:0000313" key="3">
    <source>
        <dbReference type="EMBL" id="QDZ39133.1"/>
    </source>
</evidence>
<proteinExistence type="predicted"/>